<reference evidence="2" key="1">
    <citation type="journal article" date="2017" name="Nat. Ecol. Evol.">
        <title>Genome expansion and lineage-specific genetic innovations in the forest pathogenic fungi Armillaria.</title>
        <authorList>
            <person name="Sipos G."/>
            <person name="Prasanna A.N."/>
            <person name="Walter M.C."/>
            <person name="O'Connor E."/>
            <person name="Balint B."/>
            <person name="Krizsan K."/>
            <person name="Kiss B."/>
            <person name="Hess J."/>
            <person name="Varga T."/>
            <person name="Slot J."/>
            <person name="Riley R."/>
            <person name="Boka B."/>
            <person name="Rigling D."/>
            <person name="Barry K."/>
            <person name="Lee J."/>
            <person name="Mihaltcheva S."/>
            <person name="LaButti K."/>
            <person name="Lipzen A."/>
            <person name="Waldron R."/>
            <person name="Moloney N.M."/>
            <person name="Sperisen C."/>
            <person name="Kredics L."/>
            <person name="Vagvoelgyi C."/>
            <person name="Patrignani A."/>
            <person name="Fitzpatrick D."/>
            <person name="Nagy I."/>
            <person name="Doyle S."/>
            <person name="Anderson J.B."/>
            <person name="Grigoriev I.V."/>
            <person name="Gueldener U."/>
            <person name="Muensterkoetter M."/>
            <person name="Nagy L.G."/>
        </authorList>
    </citation>
    <scope>NUCLEOTIDE SEQUENCE [LARGE SCALE GENOMIC DNA]</scope>
    <source>
        <strain evidence="2">Ar21-2</strain>
    </source>
</reference>
<dbReference type="EMBL" id="KZ293664">
    <property type="protein sequence ID" value="PBK90670.1"/>
    <property type="molecule type" value="Genomic_DNA"/>
</dbReference>
<gene>
    <name evidence="1" type="ORF">ARMGADRAFT_1111182</name>
</gene>
<evidence type="ECO:0000313" key="2">
    <source>
        <dbReference type="Proteomes" id="UP000217790"/>
    </source>
</evidence>
<dbReference type="STRING" id="47427.A0A2H3D989"/>
<organism evidence="1 2">
    <name type="scientific">Armillaria gallica</name>
    <name type="common">Bulbous honey fungus</name>
    <name type="synonym">Armillaria bulbosa</name>
    <dbReference type="NCBI Taxonomy" id="47427"/>
    <lineage>
        <taxon>Eukaryota</taxon>
        <taxon>Fungi</taxon>
        <taxon>Dikarya</taxon>
        <taxon>Basidiomycota</taxon>
        <taxon>Agaricomycotina</taxon>
        <taxon>Agaricomycetes</taxon>
        <taxon>Agaricomycetidae</taxon>
        <taxon>Agaricales</taxon>
        <taxon>Marasmiineae</taxon>
        <taxon>Physalacriaceae</taxon>
        <taxon>Armillaria</taxon>
    </lineage>
</organism>
<sequence>MTILCSRIDNLQSVVDIKDITVREFRKLEVIIQVPFRAGNQFLGEGRLQDIYYGIHDKLHINRDQHVNLGRTIDSSIVQ</sequence>
<proteinExistence type="predicted"/>
<keyword evidence="2" id="KW-1185">Reference proteome</keyword>
<dbReference type="AlphaFoldDB" id="A0A2H3D989"/>
<dbReference type="Proteomes" id="UP000217790">
    <property type="component" value="Unassembled WGS sequence"/>
</dbReference>
<evidence type="ECO:0000313" key="1">
    <source>
        <dbReference type="EMBL" id="PBK90670.1"/>
    </source>
</evidence>
<protein>
    <submittedName>
        <fullName evidence="1">Uncharacterized protein</fullName>
    </submittedName>
</protein>
<dbReference type="OrthoDB" id="5598057at2759"/>
<accession>A0A2H3D989</accession>
<dbReference type="InParanoid" id="A0A2H3D989"/>
<feature type="non-terminal residue" evidence="1">
    <location>
        <position position="79"/>
    </location>
</feature>
<name>A0A2H3D989_ARMGA</name>